<dbReference type="PRINTS" id="PR00368">
    <property type="entry name" value="FADPNR"/>
</dbReference>
<evidence type="ECO:0000256" key="4">
    <source>
        <dbReference type="ARBA" id="ARBA00022630"/>
    </source>
</evidence>
<dbReference type="InterPro" id="IPR025700">
    <property type="entry name" value="Lys/Orn_oxygenase"/>
</dbReference>
<dbReference type="Pfam" id="PF13434">
    <property type="entry name" value="Lys_Orn_oxgnase"/>
    <property type="match status" value="1"/>
</dbReference>
<comment type="similarity">
    <text evidence="3">Belongs to the lysine N(6)-hydroxylase/L-ornithine N(5)-oxygenase family.</text>
</comment>
<evidence type="ECO:0000256" key="8">
    <source>
        <dbReference type="SAM" id="MobiDB-lite"/>
    </source>
</evidence>
<keyword evidence="10" id="KW-1185">Reference proteome</keyword>
<evidence type="ECO:0000256" key="2">
    <source>
        <dbReference type="ARBA" id="ARBA00004924"/>
    </source>
</evidence>
<evidence type="ECO:0008006" key="11">
    <source>
        <dbReference type="Google" id="ProtNLM"/>
    </source>
</evidence>
<dbReference type="PANTHER" id="PTHR42802">
    <property type="entry name" value="MONOOXYGENASE"/>
    <property type="match status" value="1"/>
</dbReference>
<evidence type="ECO:0000256" key="7">
    <source>
        <dbReference type="ARBA" id="ARBA00023002"/>
    </source>
</evidence>
<dbReference type="GO" id="GO:0016491">
    <property type="term" value="F:oxidoreductase activity"/>
    <property type="evidence" value="ECO:0007669"/>
    <property type="project" value="UniProtKB-KW"/>
</dbReference>
<comment type="caution">
    <text evidence="9">The sequence shown here is derived from an EMBL/GenBank/DDBJ whole genome shotgun (WGS) entry which is preliminary data.</text>
</comment>
<dbReference type="PRINTS" id="PR00469">
    <property type="entry name" value="PNDRDTASEII"/>
</dbReference>
<evidence type="ECO:0000313" key="9">
    <source>
        <dbReference type="EMBL" id="OXT00645.1"/>
    </source>
</evidence>
<feature type="compositionally biased region" description="Polar residues" evidence="8">
    <location>
        <begin position="436"/>
        <end position="449"/>
    </location>
</feature>
<dbReference type="SUPFAM" id="SSF51905">
    <property type="entry name" value="FAD/NAD(P)-binding domain"/>
    <property type="match status" value="1"/>
</dbReference>
<evidence type="ECO:0000256" key="5">
    <source>
        <dbReference type="ARBA" id="ARBA00022827"/>
    </source>
</evidence>
<evidence type="ECO:0000256" key="1">
    <source>
        <dbReference type="ARBA" id="ARBA00001974"/>
    </source>
</evidence>
<comment type="pathway">
    <text evidence="2">Siderophore biosynthesis.</text>
</comment>
<name>A0A231UXH7_9HYPH</name>
<feature type="region of interest" description="Disordered" evidence="8">
    <location>
        <begin position="427"/>
        <end position="466"/>
    </location>
</feature>
<dbReference type="InterPro" id="IPR036188">
    <property type="entry name" value="FAD/NAD-bd_sf"/>
</dbReference>
<dbReference type="Gene3D" id="3.50.50.60">
    <property type="entry name" value="FAD/NAD(P)-binding domain"/>
    <property type="match status" value="1"/>
</dbReference>
<gene>
    <name evidence="9" type="ORF">B7H23_11130</name>
</gene>
<proteinExistence type="inferred from homology"/>
<dbReference type="RefSeq" id="WP_094077470.1">
    <property type="nucleotide sequence ID" value="NZ_NBYO01000002.1"/>
</dbReference>
<dbReference type="AlphaFoldDB" id="A0A231UXH7"/>
<keyword evidence="6" id="KW-0521">NADP</keyword>
<dbReference type="EMBL" id="NBYO01000002">
    <property type="protein sequence ID" value="OXT00645.1"/>
    <property type="molecule type" value="Genomic_DNA"/>
</dbReference>
<keyword evidence="7" id="KW-0560">Oxidoreductase</keyword>
<accession>A0A231UXH7</accession>
<keyword evidence="5" id="KW-0274">FAD</keyword>
<sequence>MNERTIMVDLAGIGLGPFNLSLAALADGVKGLSSAFFERRASVAWHAGLTFSDAVLQTSPLKDLVTPVCPTSPWSFLNYLVENGRFFDFMAARFDTVSRQEFSDYLAWAADGLGSTHLDAGVEEADFVDGQFRLRFANRPDCFCRALAVGTGHEPMVPPSVTTGPDCFHASQYLVIKPNIAGRRIAVIGGGQSGAEIVLHLLQQDYDRSPASLSWFSRRDGFWTLQEGGLVDQFFTPDYLAAYRTMAPDLQARALASQKFASDGLTPSTADGIYRLLYQRRHLHGRHDVSLFPGREVVRVQSSGHGRTVVSETANGERETSQADLVILATGYRPAIPSCLDPLAERLALEPDGALALGDRYRALWDGPDANPIYGLNQGRRSYGVIDPQLSMAAWRSAVILNDFAGRRVYDLGETEERPMVAWQRQAGDTGWQPRMNGSVTSTDSQLTAWPTRGPSRRRPQSAALS</sequence>
<keyword evidence="4" id="KW-0285">Flavoprotein</keyword>
<protein>
    <recommendedName>
        <fullName evidence="11">Lysine 6-monooxygenase</fullName>
    </recommendedName>
</protein>
<dbReference type="Proteomes" id="UP000215405">
    <property type="component" value="Unassembled WGS sequence"/>
</dbReference>
<organism evidence="9 10">
    <name type="scientific">Notoacmeibacter marinus</name>
    <dbReference type="NCBI Taxonomy" id="1876515"/>
    <lineage>
        <taxon>Bacteria</taxon>
        <taxon>Pseudomonadati</taxon>
        <taxon>Pseudomonadota</taxon>
        <taxon>Alphaproteobacteria</taxon>
        <taxon>Hyphomicrobiales</taxon>
        <taxon>Notoacmeibacteraceae</taxon>
        <taxon>Notoacmeibacter</taxon>
    </lineage>
</organism>
<dbReference type="PANTHER" id="PTHR42802:SF1">
    <property type="entry name" value="L-ORNITHINE N(5)-MONOOXYGENASE"/>
    <property type="match status" value="1"/>
</dbReference>
<reference evidence="10" key="1">
    <citation type="journal article" date="2017" name="Int. J. Syst. Evol. Microbiol.">
        <title>Notoacmeibacter marinus gen. nov., sp. nov., isolated from the gut of a limpet and proposal of Notoacmeibacteraceae fam. nov. in the order Rhizobiales of the class Alphaproteobacteria.</title>
        <authorList>
            <person name="Huang Z."/>
            <person name="Guo F."/>
            <person name="Lai Q."/>
        </authorList>
    </citation>
    <scope>NUCLEOTIDE SEQUENCE [LARGE SCALE GENOMIC DNA]</scope>
    <source>
        <strain evidence="10">XMTR2A4</strain>
    </source>
</reference>
<comment type="cofactor">
    <cofactor evidence="1">
        <name>FAD</name>
        <dbReference type="ChEBI" id="CHEBI:57692"/>
    </cofactor>
</comment>
<evidence type="ECO:0000313" key="10">
    <source>
        <dbReference type="Proteomes" id="UP000215405"/>
    </source>
</evidence>
<evidence type="ECO:0000256" key="3">
    <source>
        <dbReference type="ARBA" id="ARBA00007588"/>
    </source>
</evidence>
<evidence type="ECO:0000256" key="6">
    <source>
        <dbReference type="ARBA" id="ARBA00022857"/>
    </source>
</evidence>